<dbReference type="Gene3D" id="1.25.40.10">
    <property type="entry name" value="Tetratricopeptide repeat domain"/>
    <property type="match status" value="3"/>
</dbReference>
<sequence length="712" mass="82726">MKLLVSWAELQRYNSNMRFRIASAILIAAFLIISTSGINLTGTCQATTLESRAAFQQGYQFLNEKKNHLSINNFKIVIKDPSYPLHDYCYFYIAKAYQQGFHYQEALEVYEIVVKYFKNSILIPRALFEIAQIKSGRGEFRSAISTLRELISQFPNHNLIPQARYLLGINLEKENKFVDAARAYQNLDLLHPESEFAEKALERLDWLAKNKHLAGYEAPAATIYNLGIKYFKQRNYTKAKGYFKRLEKFYKKSSFHDEAVFMLGRIFLRQGKLSLATRYFKRAINLNQDSKPEAMYYLALTYAYLGSPQATLYTLKKLVSLYPNSHSADDALYYLGRYYKMEDNLHEALQSYENLIALHPNSELYPDALWQIGNIYFKQGDYKKAYSQFSQALRLPPERASDKLIFWAAKSAEKMGATKDAISIYKITISRYDHSYYGYRAREELNKYGIQIKANALPDFSENLEEIGGDSFETSSHEEKYRELLALGLGEEAAEEAEFLEEKVPLEEKDQARLAKYHAYIMKGKFAQPIEFAEQKLDEATLSGSLSQIDPRLWRFSYPRGYGRYVEKYAGQYGLDPYLVYAVIREESMFKSRALSRSWAHGLMQIMPSTGRKLSQLLGIRYSRWKLYDPRVNIQMGTYYLANLIKRFDGNIPLALASYNGGPVRVQKWLKKYDHDPDLDVFIEDIPLRETRYYVKKVLKSYYGYKRTYSGG</sequence>
<keyword evidence="1" id="KW-0677">Repeat</keyword>
<dbReference type="SMART" id="SM00028">
    <property type="entry name" value="TPR"/>
    <property type="match status" value="8"/>
</dbReference>
<dbReference type="Gene3D" id="1.10.530.10">
    <property type="match status" value="1"/>
</dbReference>
<dbReference type="InterPro" id="IPR008258">
    <property type="entry name" value="Transglycosylase_SLT_dom_1"/>
</dbReference>
<dbReference type="CDD" id="cd13401">
    <property type="entry name" value="Slt70-like"/>
    <property type="match status" value="1"/>
</dbReference>
<evidence type="ECO:0000256" key="4">
    <source>
        <dbReference type="SAM" id="Phobius"/>
    </source>
</evidence>
<dbReference type="AlphaFoldDB" id="A0A0S7XYS0"/>
<dbReference type="PROSITE" id="PS50293">
    <property type="entry name" value="TPR_REGION"/>
    <property type="match status" value="1"/>
</dbReference>
<organism evidence="6 7">
    <name type="scientific">candidate division WOR-1 bacterium DG_54_3</name>
    <dbReference type="NCBI Taxonomy" id="1703775"/>
    <lineage>
        <taxon>Bacteria</taxon>
        <taxon>Bacillati</taxon>
        <taxon>Saganbacteria</taxon>
    </lineage>
</organism>
<keyword evidence="4" id="KW-0472">Membrane</keyword>
<dbReference type="InterPro" id="IPR023346">
    <property type="entry name" value="Lysozyme-like_dom_sf"/>
</dbReference>
<proteinExistence type="predicted"/>
<gene>
    <name evidence="6" type="ORF">AMJ44_07190</name>
</gene>
<keyword evidence="2 3" id="KW-0802">TPR repeat</keyword>
<dbReference type="SUPFAM" id="SSF53955">
    <property type="entry name" value="Lysozyme-like"/>
    <property type="match status" value="1"/>
</dbReference>
<feature type="transmembrane region" description="Helical" evidence="4">
    <location>
        <begin position="21"/>
        <end position="42"/>
    </location>
</feature>
<accession>A0A0S7XYS0</accession>
<dbReference type="Pfam" id="PF01464">
    <property type="entry name" value="SLT"/>
    <property type="match status" value="1"/>
</dbReference>
<dbReference type="PROSITE" id="PS50005">
    <property type="entry name" value="TPR"/>
    <property type="match status" value="4"/>
</dbReference>
<evidence type="ECO:0000313" key="7">
    <source>
        <dbReference type="Proteomes" id="UP000051861"/>
    </source>
</evidence>
<evidence type="ECO:0000259" key="5">
    <source>
        <dbReference type="Pfam" id="PF01464"/>
    </source>
</evidence>
<dbReference type="Pfam" id="PF13432">
    <property type="entry name" value="TPR_16"/>
    <property type="match status" value="1"/>
</dbReference>
<keyword evidence="4" id="KW-0812">Transmembrane</keyword>
<keyword evidence="4" id="KW-1133">Transmembrane helix</keyword>
<evidence type="ECO:0000256" key="2">
    <source>
        <dbReference type="ARBA" id="ARBA00022803"/>
    </source>
</evidence>
<feature type="repeat" description="TPR" evidence="3">
    <location>
        <begin position="220"/>
        <end position="253"/>
    </location>
</feature>
<dbReference type="Pfam" id="PF07719">
    <property type="entry name" value="TPR_2"/>
    <property type="match status" value="1"/>
</dbReference>
<dbReference type="Proteomes" id="UP000051861">
    <property type="component" value="Unassembled WGS sequence"/>
</dbReference>
<dbReference type="PANTHER" id="PTHR37423">
    <property type="entry name" value="SOLUBLE LYTIC MUREIN TRANSGLYCOSYLASE-RELATED"/>
    <property type="match status" value="1"/>
</dbReference>
<protein>
    <recommendedName>
        <fullName evidence="5">Transglycosylase SLT domain-containing protein</fullName>
    </recommendedName>
</protein>
<dbReference type="SUPFAM" id="SSF48452">
    <property type="entry name" value="TPR-like"/>
    <property type="match status" value="2"/>
</dbReference>
<dbReference type="Pfam" id="PF13174">
    <property type="entry name" value="TPR_6"/>
    <property type="match status" value="4"/>
</dbReference>
<evidence type="ECO:0000256" key="3">
    <source>
        <dbReference type="PROSITE-ProRule" id="PRU00339"/>
    </source>
</evidence>
<dbReference type="EMBL" id="LIZX01000062">
    <property type="protein sequence ID" value="KPJ67598.1"/>
    <property type="molecule type" value="Genomic_DNA"/>
</dbReference>
<evidence type="ECO:0000313" key="6">
    <source>
        <dbReference type="EMBL" id="KPJ67598.1"/>
    </source>
</evidence>
<evidence type="ECO:0000256" key="1">
    <source>
        <dbReference type="ARBA" id="ARBA00022737"/>
    </source>
</evidence>
<name>A0A0S7XYS0_UNCSA</name>
<feature type="repeat" description="TPR" evidence="3">
    <location>
        <begin position="329"/>
        <end position="362"/>
    </location>
</feature>
<feature type="repeat" description="TPR" evidence="3">
    <location>
        <begin position="366"/>
        <end position="399"/>
    </location>
</feature>
<dbReference type="InterPro" id="IPR019734">
    <property type="entry name" value="TPR_rpt"/>
</dbReference>
<feature type="repeat" description="TPR" evidence="3">
    <location>
        <begin position="257"/>
        <end position="290"/>
    </location>
</feature>
<feature type="domain" description="Transglycosylase SLT" evidence="5">
    <location>
        <begin position="565"/>
        <end position="675"/>
    </location>
</feature>
<dbReference type="InterPro" id="IPR013105">
    <property type="entry name" value="TPR_2"/>
</dbReference>
<dbReference type="InterPro" id="IPR011990">
    <property type="entry name" value="TPR-like_helical_dom_sf"/>
</dbReference>
<dbReference type="PANTHER" id="PTHR37423:SF2">
    <property type="entry name" value="MEMBRANE-BOUND LYTIC MUREIN TRANSGLYCOSYLASE C"/>
    <property type="match status" value="1"/>
</dbReference>
<reference evidence="6 7" key="1">
    <citation type="journal article" date="2015" name="Microbiome">
        <title>Genomic resolution of linkages in carbon, nitrogen, and sulfur cycling among widespread estuary sediment bacteria.</title>
        <authorList>
            <person name="Baker B.J."/>
            <person name="Lazar C.S."/>
            <person name="Teske A.P."/>
            <person name="Dick G.J."/>
        </authorList>
    </citation>
    <scope>NUCLEOTIDE SEQUENCE [LARGE SCALE GENOMIC DNA]</scope>
    <source>
        <strain evidence="6">DG_54_3</strain>
    </source>
</reference>
<comment type="caution">
    <text evidence="6">The sequence shown here is derived from an EMBL/GenBank/DDBJ whole genome shotgun (WGS) entry which is preliminary data.</text>
</comment>